<dbReference type="InterPro" id="IPR051712">
    <property type="entry name" value="ARTD-AVP"/>
</dbReference>
<reference evidence="6 7" key="1">
    <citation type="submission" date="2020-06" db="EMBL/GenBank/DDBJ databases">
        <authorList>
            <consortium name="Wellcome Sanger Institute Data Sharing"/>
        </authorList>
    </citation>
    <scope>NUCLEOTIDE SEQUENCE [LARGE SCALE GENOMIC DNA]</scope>
</reference>
<dbReference type="PROSITE" id="PS50918">
    <property type="entry name" value="WWE"/>
    <property type="match status" value="3"/>
</dbReference>
<dbReference type="Ensembl" id="ENSDCDT00010058512.1">
    <property type="protein sequence ID" value="ENSDCDP00010048181.1"/>
    <property type="gene ID" value="ENSDCDG00010029080.1"/>
</dbReference>
<accession>A0AAY4DUN2</accession>
<dbReference type="SUPFAM" id="SSF117839">
    <property type="entry name" value="WWE domain"/>
    <property type="match status" value="3"/>
</dbReference>
<dbReference type="GO" id="GO:0008270">
    <property type="term" value="F:zinc ion binding"/>
    <property type="evidence" value="ECO:0007669"/>
    <property type="project" value="InterPro"/>
</dbReference>
<reference evidence="6" key="3">
    <citation type="submission" date="2025-09" db="UniProtKB">
        <authorList>
            <consortium name="Ensembl"/>
        </authorList>
    </citation>
    <scope>IDENTIFICATION</scope>
</reference>
<comment type="similarity">
    <text evidence="4">Belongs to the ARTD/PARP family.</text>
</comment>
<protein>
    <recommendedName>
        <fullName evidence="5">WWE domain-containing protein</fullName>
    </recommendedName>
</protein>
<dbReference type="Pfam" id="PF02825">
    <property type="entry name" value="WWE"/>
    <property type="match status" value="3"/>
</dbReference>
<dbReference type="InterPro" id="IPR037197">
    <property type="entry name" value="WWE_dom_sf"/>
</dbReference>
<dbReference type="GeneTree" id="ENSGT01000000214676"/>
<evidence type="ECO:0000259" key="5">
    <source>
        <dbReference type="PROSITE" id="PS50918"/>
    </source>
</evidence>
<comment type="pathway">
    <text evidence="2">Protein modification; protein ubiquitination.</text>
</comment>
<evidence type="ECO:0000313" key="7">
    <source>
        <dbReference type="Proteomes" id="UP000694580"/>
    </source>
</evidence>
<name>A0AAY4DUN2_9TELE</name>
<sequence>MARLTENSGSLFQSSSASRQFYEWQLFDGCQWKQIRHDDVIEAHYCQPGAKGITIHSTLGSIYIDFDKLEAQGRIRVRRQTFFSEGQAQEIGWYFKDSSVWQEYGLWTAGRTCSVNSSDLEEKYRRNSQATFMFTVGRTSYKMDFAAMTQTNMTTRITKSVRRRPKLNSTLSENSSGYSLPLSAGYLWEFMAEEGQWTEYQKPHSSLDSDDIEQQYQLNPQGQISFKTRSFSYTLDFNRMLQANDRLGTQRAVRRIQKGSQQTASSSGVRWQFKDIGGVWKDYVKNVASVSSQDIENEYQKNPHGRMHFGTSSYNYLLDFSNMTQTNLNTQTSRQVRRI</sequence>
<feature type="domain" description="WWE" evidence="5">
    <location>
        <begin position="257"/>
        <end position="338"/>
    </location>
</feature>
<evidence type="ECO:0000256" key="4">
    <source>
        <dbReference type="ARBA" id="ARBA00024347"/>
    </source>
</evidence>
<evidence type="ECO:0000313" key="6">
    <source>
        <dbReference type="Ensembl" id="ENSDCDP00010048181.1"/>
    </source>
</evidence>
<dbReference type="PANTHER" id="PTHR45740:SF14">
    <property type="entry name" value="NOVEL PROTEIN"/>
    <property type="match status" value="1"/>
</dbReference>
<dbReference type="GO" id="GO:0003950">
    <property type="term" value="F:NAD+ poly-ADP-ribosyltransferase activity"/>
    <property type="evidence" value="ECO:0007669"/>
    <property type="project" value="TreeGrafter"/>
</dbReference>
<dbReference type="GO" id="GO:0005634">
    <property type="term" value="C:nucleus"/>
    <property type="evidence" value="ECO:0007669"/>
    <property type="project" value="UniProtKB-SubCell"/>
</dbReference>
<dbReference type="InterPro" id="IPR004170">
    <property type="entry name" value="WWE_dom"/>
</dbReference>
<comment type="subcellular location">
    <subcellularLocation>
        <location evidence="1">Nucleus</location>
    </subcellularLocation>
</comment>
<feature type="domain" description="WWE" evidence="5">
    <location>
        <begin position="170"/>
        <end position="255"/>
    </location>
</feature>
<organism evidence="6 7">
    <name type="scientific">Denticeps clupeoides</name>
    <name type="common">denticle herring</name>
    <dbReference type="NCBI Taxonomy" id="299321"/>
    <lineage>
        <taxon>Eukaryota</taxon>
        <taxon>Metazoa</taxon>
        <taxon>Chordata</taxon>
        <taxon>Craniata</taxon>
        <taxon>Vertebrata</taxon>
        <taxon>Euteleostomi</taxon>
        <taxon>Actinopterygii</taxon>
        <taxon>Neopterygii</taxon>
        <taxon>Teleostei</taxon>
        <taxon>Clupei</taxon>
        <taxon>Clupeiformes</taxon>
        <taxon>Denticipitoidei</taxon>
        <taxon>Denticipitidae</taxon>
        <taxon>Denticeps</taxon>
    </lineage>
</organism>
<dbReference type="PANTHER" id="PTHR45740">
    <property type="entry name" value="POLY [ADP-RIBOSE] POLYMERASE"/>
    <property type="match status" value="1"/>
</dbReference>
<proteinExistence type="inferred from homology"/>
<keyword evidence="7" id="KW-1185">Reference proteome</keyword>
<dbReference type="SMART" id="SM00678">
    <property type="entry name" value="WWE"/>
    <property type="match status" value="3"/>
</dbReference>
<dbReference type="Pfam" id="PF23466">
    <property type="entry name" value="WWE_4"/>
    <property type="match status" value="1"/>
</dbReference>
<reference evidence="6" key="2">
    <citation type="submission" date="2025-08" db="UniProtKB">
        <authorList>
            <consortium name="Ensembl"/>
        </authorList>
    </citation>
    <scope>IDENTIFICATION</scope>
</reference>
<evidence type="ECO:0000256" key="3">
    <source>
        <dbReference type="ARBA" id="ARBA00023242"/>
    </source>
</evidence>
<evidence type="ECO:0000256" key="2">
    <source>
        <dbReference type="ARBA" id="ARBA00004906"/>
    </source>
</evidence>
<keyword evidence="3" id="KW-0539">Nucleus</keyword>
<dbReference type="Proteomes" id="UP000694580">
    <property type="component" value="Chromosome 15"/>
</dbReference>
<dbReference type="GO" id="GO:1990404">
    <property type="term" value="F:NAD+-protein mono-ADP-ribosyltransferase activity"/>
    <property type="evidence" value="ECO:0007669"/>
    <property type="project" value="TreeGrafter"/>
</dbReference>
<feature type="domain" description="WWE" evidence="5">
    <location>
        <begin position="79"/>
        <end position="163"/>
    </location>
</feature>
<dbReference type="Gene3D" id="3.30.720.50">
    <property type="match status" value="3"/>
</dbReference>
<dbReference type="InterPro" id="IPR018123">
    <property type="entry name" value="WWE-dom_subgr"/>
</dbReference>
<evidence type="ECO:0000256" key="1">
    <source>
        <dbReference type="ARBA" id="ARBA00004123"/>
    </source>
</evidence>
<dbReference type="AlphaFoldDB" id="A0AAY4DUN2"/>